<keyword evidence="2" id="KW-1185">Reference proteome</keyword>
<name>A0A0N5BMP2_STREA</name>
<dbReference type="AlphaFoldDB" id="A0A0N5BMP2"/>
<keyword evidence="1" id="KW-0732">Signal</keyword>
<sequence length="134" mass="16068">MKLIIMSSRLLVLLLIVAENLGNSLDSLVSEHEMIPDDFTPTMSQFYECVESIEDKKTCFERLVFQYDNNLYRRPNFDTSYNQPYQSDKMIITNFTTYYETDYNAERWMECIGQFRKNLEKQTCDCLVWRCNFN</sequence>
<accession>A0A0N5BMP2</accession>
<reference evidence="3" key="1">
    <citation type="submission" date="2017-02" db="UniProtKB">
        <authorList>
            <consortium name="WormBaseParasite"/>
        </authorList>
    </citation>
    <scope>IDENTIFICATION</scope>
</reference>
<feature type="chain" id="PRO_5005894543" evidence="1">
    <location>
        <begin position="23"/>
        <end position="134"/>
    </location>
</feature>
<evidence type="ECO:0000313" key="3">
    <source>
        <dbReference type="WBParaSite" id="SPAL_0000718100.1"/>
    </source>
</evidence>
<dbReference type="WBParaSite" id="SPAL_0000718100.1">
    <property type="protein sequence ID" value="SPAL_0000718100.1"/>
    <property type="gene ID" value="SPAL_0000718100"/>
</dbReference>
<evidence type="ECO:0000313" key="2">
    <source>
        <dbReference type="Proteomes" id="UP000046392"/>
    </source>
</evidence>
<evidence type="ECO:0000256" key="1">
    <source>
        <dbReference type="SAM" id="SignalP"/>
    </source>
</evidence>
<feature type="signal peptide" evidence="1">
    <location>
        <begin position="1"/>
        <end position="22"/>
    </location>
</feature>
<protein>
    <submittedName>
        <fullName evidence="3">Venom protein</fullName>
    </submittedName>
</protein>
<dbReference type="Proteomes" id="UP000046392">
    <property type="component" value="Unplaced"/>
</dbReference>
<proteinExistence type="predicted"/>
<organism evidence="2 3">
    <name type="scientific">Strongyloides papillosus</name>
    <name type="common">Intestinal threadworm</name>
    <dbReference type="NCBI Taxonomy" id="174720"/>
    <lineage>
        <taxon>Eukaryota</taxon>
        <taxon>Metazoa</taxon>
        <taxon>Ecdysozoa</taxon>
        <taxon>Nematoda</taxon>
        <taxon>Chromadorea</taxon>
        <taxon>Rhabditida</taxon>
        <taxon>Tylenchina</taxon>
        <taxon>Panagrolaimomorpha</taxon>
        <taxon>Strongyloidoidea</taxon>
        <taxon>Strongyloididae</taxon>
        <taxon>Strongyloides</taxon>
    </lineage>
</organism>